<feature type="non-terminal residue" evidence="2">
    <location>
        <position position="1"/>
    </location>
</feature>
<dbReference type="EMBL" id="BMAW01009173">
    <property type="protein sequence ID" value="GFT12395.1"/>
    <property type="molecule type" value="Genomic_DNA"/>
</dbReference>
<gene>
    <name evidence="2" type="ORF">NPIL_19111</name>
</gene>
<organism evidence="2 3">
    <name type="scientific">Nephila pilipes</name>
    <name type="common">Giant wood spider</name>
    <name type="synonym">Nephila maculata</name>
    <dbReference type="NCBI Taxonomy" id="299642"/>
    <lineage>
        <taxon>Eukaryota</taxon>
        <taxon>Metazoa</taxon>
        <taxon>Ecdysozoa</taxon>
        <taxon>Arthropoda</taxon>
        <taxon>Chelicerata</taxon>
        <taxon>Arachnida</taxon>
        <taxon>Araneae</taxon>
        <taxon>Araneomorphae</taxon>
        <taxon>Entelegynae</taxon>
        <taxon>Araneoidea</taxon>
        <taxon>Nephilidae</taxon>
        <taxon>Nephila</taxon>
    </lineage>
</organism>
<evidence type="ECO:0000256" key="1">
    <source>
        <dbReference type="SAM" id="MobiDB-lite"/>
    </source>
</evidence>
<dbReference type="AlphaFoldDB" id="A0A8X6TIL2"/>
<evidence type="ECO:0000313" key="3">
    <source>
        <dbReference type="Proteomes" id="UP000887013"/>
    </source>
</evidence>
<evidence type="ECO:0000313" key="2">
    <source>
        <dbReference type="EMBL" id="GFT12395.1"/>
    </source>
</evidence>
<dbReference type="Proteomes" id="UP000887013">
    <property type="component" value="Unassembled WGS sequence"/>
</dbReference>
<sequence length="42" mass="4741">PVRKVTRPLKFISPLQKSENQSSSLSEDDLILPPPTKEHQVT</sequence>
<feature type="compositionally biased region" description="Polar residues" evidence="1">
    <location>
        <begin position="15"/>
        <end position="25"/>
    </location>
</feature>
<reference evidence="2" key="1">
    <citation type="submission" date="2020-08" db="EMBL/GenBank/DDBJ databases">
        <title>Multicomponent nature underlies the extraordinary mechanical properties of spider dragline silk.</title>
        <authorList>
            <person name="Kono N."/>
            <person name="Nakamura H."/>
            <person name="Mori M."/>
            <person name="Yoshida Y."/>
            <person name="Ohtoshi R."/>
            <person name="Malay A.D."/>
            <person name="Moran D.A.P."/>
            <person name="Tomita M."/>
            <person name="Numata K."/>
            <person name="Arakawa K."/>
        </authorList>
    </citation>
    <scope>NUCLEOTIDE SEQUENCE</scope>
</reference>
<accession>A0A8X6TIL2</accession>
<proteinExistence type="predicted"/>
<protein>
    <submittedName>
        <fullName evidence="2">Uncharacterized protein</fullName>
    </submittedName>
</protein>
<name>A0A8X6TIL2_NEPPI</name>
<comment type="caution">
    <text evidence="2">The sequence shown here is derived from an EMBL/GenBank/DDBJ whole genome shotgun (WGS) entry which is preliminary data.</text>
</comment>
<feature type="region of interest" description="Disordered" evidence="1">
    <location>
        <begin position="1"/>
        <end position="42"/>
    </location>
</feature>
<keyword evidence="3" id="KW-1185">Reference proteome</keyword>